<dbReference type="EMBL" id="CAGKOT010000024">
    <property type="protein sequence ID" value="CAB5367657.1"/>
    <property type="molecule type" value="Genomic_DNA"/>
</dbReference>
<comment type="caution">
    <text evidence="1">The sequence shown here is derived from an EMBL/GenBank/DDBJ whole genome shotgun (WGS) entry which is preliminary data.</text>
</comment>
<organism evidence="1 2">
    <name type="scientific">Rhizophagus irregularis</name>
    <dbReference type="NCBI Taxonomy" id="588596"/>
    <lineage>
        <taxon>Eukaryota</taxon>
        <taxon>Fungi</taxon>
        <taxon>Fungi incertae sedis</taxon>
        <taxon>Mucoromycota</taxon>
        <taxon>Glomeromycotina</taxon>
        <taxon>Glomeromycetes</taxon>
        <taxon>Glomerales</taxon>
        <taxon>Glomeraceae</taxon>
        <taxon>Rhizophagus</taxon>
    </lineage>
</organism>
<sequence length="178" mass="19977">MNQNNLQNNQNDPTFNLRMQSTAENAASNINNYNVVADSSDNISSTFYTNHYSDQQSIYNDNIPSTLPPVSSPCVPGPQQQTIENTTFPLNSFNMNSVNPSQSEIHSFDIPEYKIIVIPFPLNSFNMNSNNPSQSGILSFDIPGYKIIIIHTFSQQDNTCLNYSSSDISNTQFTQFQQ</sequence>
<proteinExistence type="predicted"/>
<dbReference type="OrthoDB" id="2387048at2759"/>
<dbReference type="VEuPathDB" id="FungiDB:RhiirFUN_011000"/>
<evidence type="ECO:0000313" key="2">
    <source>
        <dbReference type="Proteomes" id="UP000684084"/>
    </source>
</evidence>
<name>A0A915ZAP0_9GLOM</name>
<dbReference type="Proteomes" id="UP000684084">
    <property type="component" value="Unassembled WGS sequence"/>
</dbReference>
<protein>
    <submittedName>
        <fullName evidence="1">Uncharacterized protein</fullName>
    </submittedName>
</protein>
<evidence type="ECO:0000313" key="1">
    <source>
        <dbReference type="EMBL" id="CAB5367657.1"/>
    </source>
</evidence>
<reference evidence="1" key="1">
    <citation type="submission" date="2020-05" db="EMBL/GenBank/DDBJ databases">
        <authorList>
            <person name="Rincon C."/>
            <person name="Sanders R I."/>
            <person name="Robbins C."/>
            <person name="Chaturvedi A."/>
        </authorList>
    </citation>
    <scope>NUCLEOTIDE SEQUENCE</scope>
    <source>
        <strain evidence="1">CHB12</strain>
    </source>
</reference>
<dbReference type="AlphaFoldDB" id="A0A915ZAP0"/>
<accession>A0A915ZAP0</accession>
<gene>
    <name evidence="1" type="ORF">CHRIB12_LOCUS11366</name>
</gene>